<dbReference type="InterPro" id="IPR006047">
    <property type="entry name" value="GH13_cat_dom"/>
</dbReference>
<keyword evidence="1 3" id="KW-0413">Isomerase</keyword>
<dbReference type="Gene3D" id="1.10.10.470">
    <property type="entry name" value="Maltooligosyl trehalose synthase, domain 4"/>
    <property type="match status" value="1"/>
</dbReference>
<dbReference type="Gene3D" id="1.10.150.200">
    <property type="entry name" value="Maltooligosyl trehalose synthase, domain 3"/>
    <property type="match status" value="1"/>
</dbReference>
<dbReference type="Gene3D" id="3.30.1590.10">
    <property type="entry name" value="Maltooligosyl trehalose synthase, domain 2"/>
    <property type="match status" value="1"/>
</dbReference>
<protein>
    <submittedName>
        <fullName evidence="3">Malto-oligosyltrehalose synthase</fullName>
        <ecNumber evidence="3">5.4.99.15</ecNumber>
    </submittedName>
</protein>
<evidence type="ECO:0000313" key="3">
    <source>
        <dbReference type="EMBL" id="MEB3030753.1"/>
    </source>
</evidence>
<dbReference type="InterPro" id="IPR012767">
    <property type="entry name" value="Trehalose_TreY"/>
</dbReference>
<dbReference type="Gene3D" id="3.20.20.80">
    <property type="entry name" value="Glycosidases"/>
    <property type="match status" value="1"/>
</dbReference>
<accession>A0ABU5XS29</accession>
<sequence length="767" mass="82623">MPSPVSTYRLQLRGPASGFGFTFADAEHLLDYLDPLGISHLYLSPILTAVHGSSHGYDVTDPTAVSAELGGSEGLRRLSRSARSRGMGLIADIVPNHAGVEVPEQNPWWWDVLRHGPASDFARFFDIDWDLGAGKIVLPVLDSEVDLAGLTIDGDRLRLGSLALPISPGTGAGSPADVYRRQHYRLVSWRSGQCGYRRFLAINSLAALRQEDEQVFAATHREVARWFDEGLVDGVRVDHLDGLSDPVGYLRRLRDLIGPRAWIVVEKNLAVDEDLEPTLPVAGTTGYDMLRLIGGVFVDPAGAPALTALAGPAAVDPVADLRAQAAAALDNDLQRLRRCITAATDADSPRLAEALAAVIGRVGVYRCDYPVTEPVLRTALAETASATPDLAVELAIISAAVAGGGRAAVAGGGRAAVRLQQLCVAAAAGGVEGLLFHRDARLVSLNEFGGDPHRFGCSTAEFHTALAERVRRWPQAMTTLSTHDTLRGEDVRARIGVLSQVPGWWAGSVARWKSANPCPDLATGLFLWQNIFGVWPTDGIVTASLRTRLHGYARKALREAARHSSWQHPDIAFEKAIAGWLDAVLDGPIADEVTALVDTLRPYAESDALGQKLLSLTVPGVPDVYQGTELFEDSLTDPDNRRPVDFAARRAELTAPAHPKMRVVHAALRLRRDRPETFLRGDYRPLSADGTAADHVVAFQRGDDVAVAVTRFAVRLAETGWGDTVLALPDGEWTDRLTGRCWSGAAPAAEFFDGLPVVLLERTGDTL</sequence>
<evidence type="ECO:0000256" key="1">
    <source>
        <dbReference type="ARBA" id="ARBA00023235"/>
    </source>
</evidence>
<dbReference type="EMBL" id="JAYJJU010000002">
    <property type="protein sequence ID" value="MEB3030753.1"/>
    <property type="molecule type" value="Genomic_DNA"/>
</dbReference>
<dbReference type="CDD" id="cd11336">
    <property type="entry name" value="AmyAc_MTSase"/>
    <property type="match status" value="1"/>
</dbReference>
<dbReference type="InterPro" id="IPR013797">
    <property type="entry name" value="Maltooligo_trehalose_synth_4"/>
</dbReference>
<feature type="domain" description="Glycosyl hydrolase family 13 catalytic" evidence="2">
    <location>
        <begin position="19"/>
        <end position="658"/>
    </location>
</feature>
<dbReference type="PANTHER" id="PTHR10357:SF216">
    <property type="entry name" value="MALTOOLIGOSYL TREHALOSE SYNTHASE-RELATED"/>
    <property type="match status" value="1"/>
</dbReference>
<organism evidence="3 4">
    <name type="scientific">[Mycobacterium] nativiensis</name>
    <dbReference type="NCBI Taxonomy" id="2855503"/>
    <lineage>
        <taxon>Bacteria</taxon>
        <taxon>Bacillati</taxon>
        <taxon>Actinomycetota</taxon>
        <taxon>Actinomycetes</taxon>
        <taxon>Mycobacteriales</taxon>
        <taxon>Mycobacteriaceae</taxon>
        <taxon>Mycolicibacter</taxon>
    </lineage>
</organism>
<keyword evidence="4" id="KW-1185">Reference proteome</keyword>
<comment type="caution">
    <text evidence="3">The sequence shown here is derived from an EMBL/GenBank/DDBJ whole genome shotgun (WGS) entry which is preliminary data.</text>
</comment>
<dbReference type="EC" id="5.4.99.15" evidence="3"/>
<dbReference type="SMART" id="SM00642">
    <property type="entry name" value="Aamy"/>
    <property type="match status" value="1"/>
</dbReference>
<name>A0ABU5XS29_9MYCO</name>
<gene>
    <name evidence="3" type="primary">treY</name>
    <name evidence="3" type="ORF">KV113_04205</name>
</gene>
<dbReference type="NCBIfam" id="TIGR02401">
    <property type="entry name" value="trehalose_TreY"/>
    <property type="match status" value="1"/>
</dbReference>
<dbReference type="RefSeq" id="WP_224970864.1">
    <property type="nucleotide sequence ID" value="NZ_JAYJJU010000002.1"/>
</dbReference>
<dbReference type="SUPFAM" id="SSF51445">
    <property type="entry name" value="(Trans)glycosidases"/>
    <property type="match status" value="1"/>
</dbReference>
<proteinExistence type="predicted"/>
<reference evidence="3 4" key="1">
    <citation type="submission" date="2023-12" db="EMBL/GenBank/DDBJ databases">
        <title>Description of new species of Mycobacterium terrae complex isolated from sewage at the Sao Paulo Zoological Park Foundation in Brazil.</title>
        <authorList>
            <person name="Romagnoli C.L."/>
            <person name="Conceicao E.C."/>
            <person name="Machado E."/>
            <person name="Barreto L.B.P.F."/>
            <person name="Sharma A."/>
            <person name="Silva N.M."/>
            <person name="Marques L.E."/>
            <person name="Juliana M.A."/>
            <person name="Lourenco M.C.S."/>
            <person name="Digiampietri L.A."/>
            <person name="Suffys P.N."/>
            <person name="Viana-Niero C."/>
        </authorList>
    </citation>
    <scope>NUCLEOTIDE SEQUENCE [LARGE SCALE GENOMIC DNA]</scope>
    <source>
        <strain evidence="3 4">MYC340</strain>
    </source>
</reference>
<dbReference type="GO" id="GO:0047470">
    <property type="term" value="F:(1,4)-alpha-D-glucan 1-alpha-D-glucosylmutase activity"/>
    <property type="evidence" value="ECO:0007669"/>
    <property type="project" value="UniProtKB-EC"/>
</dbReference>
<evidence type="ECO:0000313" key="4">
    <source>
        <dbReference type="Proteomes" id="UP001298593"/>
    </source>
</evidence>
<dbReference type="PANTHER" id="PTHR10357">
    <property type="entry name" value="ALPHA-AMYLASE FAMILY MEMBER"/>
    <property type="match status" value="1"/>
</dbReference>
<dbReference type="Pfam" id="PF00128">
    <property type="entry name" value="Alpha-amylase"/>
    <property type="match status" value="1"/>
</dbReference>
<evidence type="ECO:0000259" key="2">
    <source>
        <dbReference type="SMART" id="SM00642"/>
    </source>
</evidence>
<dbReference type="InterPro" id="IPR017853">
    <property type="entry name" value="GH"/>
</dbReference>
<dbReference type="Proteomes" id="UP001298593">
    <property type="component" value="Unassembled WGS sequence"/>
</dbReference>